<dbReference type="AlphaFoldDB" id="A0AAJ0FJZ2"/>
<dbReference type="GeneID" id="85306102"/>
<reference evidence="1" key="1">
    <citation type="submission" date="2023-06" db="EMBL/GenBank/DDBJ databases">
        <title>Genome-scale phylogeny and comparative genomics of the fungal order Sordariales.</title>
        <authorList>
            <consortium name="Lawrence Berkeley National Laboratory"/>
            <person name="Hensen N."/>
            <person name="Bonometti L."/>
            <person name="Westerberg I."/>
            <person name="Brannstrom I.O."/>
            <person name="Guillou S."/>
            <person name="Cros-Aarteil S."/>
            <person name="Calhoun S."/>
            <person name="Haridas S."/>
            <person name="Kuo A."/>
            <person name="Mondo S."/>
            <person name="Pangilinan J."/>
            <person name="Riley R."/>
            <person name="Labutti K."/>
            <person name="Andreopoulos B."/>
            <person name="Lipzen A."/>
            <person name="Chen C."/>
            <person name="Yanf M."/>
            <person name="Daum C."/>
            <person name="Ng V."/>
            <person name="Clum A."/>
            <person name="Steindorff A."/>
            <person name="Ohm R."/>
            <person name="Martin F."/>
            <person name="Silar P."/>
            <person name="Natvig D."/>
            <person name="Lalanne C."/>
            <person name="Gautier V."/>
            <person name="Ament-Velasquez S.L."/>
            <person name="Kruys A."/>
            <person name="Hutchinson M.I."/>
            <person name="Powell A.J."/>
            <person name="Barry K."/>
            <person name="Miller A.N."/>
            <person name="Grigoriev I.V."/>
            <person name="Debuchy R."/>
            <person name="Gladieux P."/>
            <person name="Thoren M.H."/>
            <person name="Johannesson H."/>
        </authorList>
    </citation>
    <scope>NUCLEOTIDE SEQUENCE</scope>
    <source>
        <strain evidence="1">8032-3</strain>
    </source>
</reference>
<sequence>MALLNATTKFRFYSDMIVQPRDDAILTATKNSKPNLNHQSRVRAPDMGKASGVAVVTCLLELLKSRKRGSLSYPREEITSKLSWLLSQRVWQSPYRR</sequence>
<protein>
    <submittedName>
        <fullName evidence="1">Uncharacterized protein</fullName>
    </submittedName>
</protein>
<accession>A0AAJ0FJZ2</accession>
<dbReference type="EMBL" id="MU839026">
    <property type="protein sequence ID" value="KAK1763575.1"/>
    <property type="molecule type" value="Genomic_DNA"/>
</dbReference>
<gene>
    <name evidence="1" type="ORF">QBC33DRAFT_241373</name>
</gene>
<proteinExistence type="predicted"/>
<dbReference type="RefSeq" id="XP_060279788.1">
    <property type="nucleotide sequence ID" value="XM_060422915.1"/>
</dbReference>
<evidence type="ECO:0000313" key="1">
    <source>
        <dbReference type="EMBL" id="KAK1763575.1"/>
    </source>
</evidence>
<evidence type="ECO:0000313" key="2">
    <source>
        <dbReference type="Proteomes" id="UP001244011"/>
    </source>
</evidence>
<dbReference type="Proteomes" id="UP001244011">
    <property type="component" value="Unassembled WGS sequence"/>
</dbReference>
<name>A0AAJ0FJZ2_9PEZI</name>
<organism evidence="1 2">
    <name type="scientific">Phialemonium atrogriseum</name>
    <dbReference type="NCBI Taxonomy" id="1093897"/>
    <lineage>
        <taxon>Eukaryota</taxon>
        <taxon>Fungi</taxon>
        <taxon>Dikarya</taxon>
        <taxon>Ascomycota</taxon>
        <taxon>Pezizomycotina</taxon>
        <taxon>Sordariomycetes</taxon>
        <taxon>Sordariomycetidae</taxon>
        <taxon>Cephalothecales</taxon>
        <taxon>Cephalothecaceae</taxon>
        <taxon>Phialemonium</taxon>
    </lineage>
</organism>
<comment type="caution">
    <text evidence="1">The sequence shown here is derived from an EMBL/GenBank/DDBJ whole genome shotgun (WGS) entry which is preliminary data.</text>
</comment>
<keyword evidence="2" id="KW-1185">Reference proteome</keyword>